<dbReference type="GO" id="GO:0005524">
    <property type="term" value="F:ATP binding"/>
    <property type="evidence" value="ECO:0007669"/>
    <property type="project" value="InterPro"/>
</dbReference>
<comment type="caution">
    <text evidence="2">The sequence shown here is derived from an EMBL/GenBank/DDBJ whole genome shotgun (WGS) entry which is preliminary data.</text>
</comment>
<gene>
    <name evidence="2" type="ORF">PanWU01x14_368330</name>
</gene>
<evidence type="ECO:0000313" key="2">
    <source>
        <dbReference type="EMBL" id="PON31637.1"/>
    </source>
</evidence>
<dbReference type="GO" id="GO:0006508">
    <property type="term" value="P:proteolysis"/>
    <property type="evidence" value="ECO:0007669"/>
    <property type="project" value="InterPro"/>
</dbReference>
<dbReference type="InterPro" id="IPR037219">
    <property type="entry name" value="Peptidase_M41-like"/>
</dbReference>
<keyword evidence="3" id="KW-1185">Reference proteome</keyword>
<dbReference type="AlphaFoldDB" id="A0A2P5A515"/>
<feature type="region of interest" description="Disordered" evidence="1">
    <location>
        <begin position="68"/>
        <end position="99"/>
    </location>
</feature>
<sequence length="99" mass="11270">MISSCRMSDTIGPIHIKERPSSEMQSRIDAEVVKLLKEAYERVKALLKKVYRRTSTCIGKCTDRVRDAQLGRDSAHPSSGRLPERQQEEQQEEGDIVLV</sequence>
<dbReference type="GO" id="GO:0004176">
    <property type="term" value="F:ATP-dependent peptidase activity"/>
    <property type="evidence" value="ECO:0007669"/>
    <property type="project" value="InterPro"/>
</dbReference>
<dbReference type="Gene3D" id="1.20.58.760">
    <property type="entry name" value="Peptidase M41"/>
    <property type="match status" value="1"/>
</dbReference>
<feature type="region of interest" description="Disordered" evidence="1">
    <location>
        <begin position="1"/>
        <end position="23"/>
    </location>
</feature>
<proteinExistence type="predicted"/>
<dbReference type="STRING" id="3476.A0A2P5A515"/>
<evidence type="ECO:0000313" key="3">
    <source>
        <dbReference type="Proteomes" id="UP000237105"/>
    </source>
</evidence>
<evidence type="ECO:0000256" key="1">
    <source>
        <dbReference type="SAM" id="MobiDB-lite"/>
    </source>
</evidence>
<protein>
    <submittedName>
        <fullName evidence="2">Uncharacterized protein</fullName>
    </submittedName>
</protein>
<dbReference type="SUPFAM" id="SSF140990">
    <property type="entry name" value="FtsH protease domain-like"/>
    <property type="match status" value="1"/>
</dbReference>
<name>A0A2P5A515_PARAD</name>
<dbReference type="GO" id="GO:0004222">
    <property type="term" value="F:metalloendopeptidase activity"/>
    <property type="evidence" value="ECO:0007669"/>
    <property type="project" value="InterPro"/>
</dbReference>
<reference evidence="3" key="1">
    <citation type="submission" date="2016-06" db="EMBL/GenBank/DDBJ databases">
        <title>Parallel loss of symbiosis genes in relatives of nitrogen-fixing non-legume Parasponia.</title>
        <authorList>
            <person name="Van Velzen R."/>
            <person name="Holmer R."/>
            <person name="Bu F."/>
            <person name="Rutten L."/>
            <person name="Van Zeijl A."/>
            <person name="Liu W."/>
            <person name="Santuari L."/>
            <person name="Cao Q."/>
            <person name="Sharma T."/>
            <person name="Shen D."/>
            <person name="Roswanjaya Y."/>
            <person name="Wardhani T."/>
            <person name="Kalhor M.S."/>
            <person name="Jansen J."/>
            <person name="Van den Hoogen J."/>
            <person name="Gungor B."/>
            <person name="Hartog M."/>
            <person name="Hontelez J."/>
            <person name="Verver J."/>
            <person name="Yang W.-C."/>
            <person name="Schijlen E."/>
            <person name="Repin R."/>
            <person name="Schilthuizen M."/>
            <person name="Schranz E."/>
            <person name="Heidstra R."/>
            <person name="Miyata K."/>
            <person name="Fedorova E."/>
            <person name="Kohlen W."/>
            <person name="Bisseling T."/>
            <person name="Smit S."/>
            <person name="Geurts R."/>
        </authorList>
    </citation>
    <scope>NUCLEOTIDE SEQUENCE [LARGE SCALE GENOMIC DNA]</scope>
    <source>
        <strain evidence="3">cv. WU1-14</strain>
    </source>
</reference>
<accession>A0A2P5A515</accession>
<feature type="compositionally biased region" description="Acidic residues" evidence="1">
    <location>
        <begin position="89"/>
        <end position="99"/>
    </location>
</feature>
<dbReference type="Proteomes" id="UP000237105">
    <property type="component" value="Unassembled WGS sequence"/>
</dbReference>
<dbReference type="OrthoDB" id="1728563at2759"/>
<dbReference type="EMBL" id="JXTB01000968">
    <property type="protein sequence ID" value="PON31637.1"/>
    <property type="molecule type" value="Genomic_DNA"/>
</dbReference>
<organism evidence="2 3">
    <name type="scientific">Parasponia andersonii</name>
    <name type="common">Sponia andersonii</name>
    <dbReference type="NCBI Taxonomy" id="3476"/>
    <lineage>
        <taxon>Eukaryota</taxon>
        <taxon>Viridiplantae</taxon>
        <taxon>Streptophyta</taxon>
        <taxon>Embryophyta</taxon>
        <taxon>Tracheophyta</taxon>
        <taxon>Spermatophyta</taxon>
        <taxon>Magnoliopsida</taxon>
        <taxon>eudicotyledons</taxon>
        <taxon>Gunneridae</taxon>
        <taxon>Pentapetalae</taxon>
        <taxon>rosids</taxon>
        <taxon>fabids</taxon>
        <taxon>Rosales</taxon>
        <taxon>Cannabaceae</taxon>
        <taxon>Parasponia</taxon>
    </lineage>
</organism>